<comment type="subcellular location">
    <subcellularLocation>
        <location evidence="1">Membrane</location>
        <topology evidence="1">Multi-pass membrane protein</topology>
    </subcellularLocation>
</comment>
<keyword evidence="8" id="KW-1185">Reference proteome</keyword>
<feature type="transmembrane region" description="Helical" evidence="6">
    <location>
        <begin position="280"/>
        <end position="305"/>
    </location>
</feature>
<feature type="region of interest" description="Disordered" evidence="5">
    <location>
        <begin position="339"/>
        <end position="434"/>
    </location>
</feature>
<feature type="compositionally biased region" description="Low complexity" evidence="5">
    <location>
        <begin position="737"/>
        <end position="771"/>
    </location>
</feature>
<feature type="transmembrane region" description="Helical" evidence="6">
    <location>
        <begin position="111"/>
        <end position="131"/>
    </location>
</feature>
<comment type="caution">
    <text evidence="7">The sequence shown here is derived from an EMBL/GenBank/DDBJ whole genome shotgun (WGS) entry which is preliminary data.</text>
</comment>
<evidence type="ECO:0000313" key="8">
    <source>
        <dbReference type="Proteomes" id="UP000242875"/>
    </source>
</evidence>
<feature type="compositionally biased region" description="Polar residues" evidence="5">
    <location>
        <begin position="467"/>
        <end position="480"/>
    </location>
</feature>
<keyword evidence="3 6" id="KW-1133">Transmembrane helix</keyword>
<dbReference type="SUPFAM" id="SSF103481">
    <property type="entry name" value="Multidrug resistance efflux transporter EmrE"/>
    <property type="match status" value="1"/>
</dbReference>
<dbReference type="InterPro" id="IPR008521">
    <property type="entry name" value="Mg_trans_NIPA"/>
</dbReference>
<feature type="transmembrane region" description="Helical" evidence="6">
    <location>
        <begin position="533"/>
        <end position="553"/>
    </location>
</feature>
<feature type="transmembrane region" description="Helical" evidence="6">
    <location>
        <begin position="198"/>
        <end position="221"/>
    </location>
</feature>
<dbReference type="InterPro" id="IPR037185">
    <property type="entry name" value="EmrE-like"/>
</dbReference>
<feature type="transmembrane region" description="Helical" evidence="6">
    <location>
        <begin position="151"/>
        <end position="177"/>
    </location>
</feature>
<gene>
    <name evidence="7" type="ORF">BZG36_01793</name>
</gene>
<feature type="compositionally biased region" description="Low complexity" evidence="5">
    <location>
        <begin position="425"/>
        <end position="434"/>
    </location>
</feature>
<dbReference type="Proteomes" id="UP000242875">
    <property type="component" value="Unassembled WGS sequence"/>
</dbReference>
<feature type="transmembrane region" description="Helical" evidence="6">
    <location>
        <begin position="559"/>
        <end position="579"/>
    </location>
</feature>
<evidence type="ECO:0000256" key="3">
    <source>
        <dbReference type="ARBA" id="ARBA00022989"/>
    </source>
</evidence>
<protein>
    <submittedName>
        <fullName evidence="7">Uncharacterized protein</fullName>
    </submittedName>
</protein>
<dbReference type="GO" id="GO:0015095">
    <property type="term" value="F:magnesium ion transmembrane transporter activity"/>
    <property type="evidence" value="ECO:0007669"/>
    <property type="project" value="InterPro"/>
</dbReference>
<evidence type="ECO:0000256" key="5">
    <source>
        <dbReference type="SAM" id="MobiDB-lite"/>
    </source>
</evidence>
<dbReference type="PANTHER" id="PTHR12570:SF82">
    <property type="entry name" value="NIPA-LIKE PROTEIN 3"/>
    <property type="match status" value="1"/>
</dbReference>
<dbReference type="AlphaFoldDB" id="A0A261Y2B1"/>
<proteinExistence type="predicted"/>
<reference evidence="7 8" key="1">
    <citation type="journal article" date="2017" name="Mycologia">
        <title>Bifiguratus adelaidae, gen. et sp. nov., a new member of Mucoromycotina in endophytic and soil-dwelling habitats.</title>
        <authorList>
            <person name="Torres-Cruz T.J."/>
            <person name="Billingsley Tobias T.L."/>
            <person name="Almatruk M."/>
            <person name="Hesse C."/>
            <person name="Kuske C.R."/>
            <person name="Desiro A."/>
            <person name="Benucci G.M."/>
            <person name="Bonito G."/>
            <person name="Stajich J.E."/>
            <person name="Dunlap C."/>
            <person name="Arnold A.E."/>
            <person name="Porras-Alfaro A."/>
        </authorList>
    </citation>
    <scope>NUCLEOTIDE SEQUENCE [LARGE SCALE GENOMIC DNA]</scope>
    <source>
        <strain evidence="7 8">AZ0501</strain>
    </source>
</reference>
<evidence type="ECO:0000313" key="7">
    <source>
        <dbReference type="EMBL" id="OZJ04746.1"/>
    </source>
</evidence>
<feature type="region of interest" description="Disordered" evidence="5">
    <location>
        <begin position="450"/>
        <end position="483"/>
    </location>
</feature>
<evidence type="ECO:0000256" key="4">
    <source>
        <dbReference type="ARBA" id="ARBA00023136"/>
    </source>
</evidence>
<dbReference type="Pfam" id="PF05653">
    <property type="entry name" value="Mg_trans_NIPA"/>
    <property type="match status" value="2"/>
</dbReference>
<feature type="transmembrane region" description="Helical" evidence="6">
    <location>
        <begin position="79"/>
        <end position="99"/>
    </location>
</feature>
<dbReference type="PANTHER" id="PTHR12570">
    <property type="match status" value="1"/>
</dbReference>
<keyword evidence="2 6" id="KW-0812">Transmembrane</keyword>
<evidence type="ECO:0000256" key="2">
    <source>
        <dbReference type="ARBA" id="ARBA00022692"/>
    </source>
</evidence>
<feature type="transmembrane region" description="Helical" evidence="6">
    <location>
        <begin position="6"/>
        <end position="31"/>
    </location>
</feature>
<feature type="compositionally biased region" description="Basic and acidic residues" evidence="5">
    <location>
        <begin position="375"/>
        <end position="387"/>
    </location>
</feature>
<feature type="compositionally biased region" description="Acidic residues" evidence="5">
    <location>
        <begin position="365"/>
        <end position="374"/>
    </location>
</feature>
<sequence>MSTSAVDFAIGFFVSLGSSVMNALGLNLLKLDHVRNSAKTEAEQRNECGRPLWHIGLYLYILSQVIGSTIALNYLKTQWVAPLGSIALIFNFVFARILVGTHITRRDVIGTLIVICAVVWIVVFGGMNGGSDPGDQLDLATLKQLYLNSVFIIYFTILNILIFTLFVLAVYATWIVSDATQRRQSKSRIFRDTPPKKLKKAVGILTAIVGGMFASETLLLAKSGKGTRKLTLGISVELFVNSISSGVSQFTDGISYFILAALVLTAILQVYCLNMGLKWYTSVVVVPLFYGTYTALGLINTMIYLNELGSYPAWALCLVLVGIIGLIYGVKLLSAAKPEPTSTTQPATAEPADQEMTDLERTTEEPMDAESSVDTDDKKARVHRAGEPEDEDEDLVFVRQESTDSLPPIRQHPSNLSMTSNPSQGSADGSRSRLAGSSLSLTSLLRRPHNPSWLTRLMPKSKKQDSSNEPSTVLNVSQPSIPLDYGMDQMELAHTEERDDMRYQKGYEEGMFDSKGVGEIPVYRSPHRIRVTYSPLTYIISISLIFLYAHALITNPHPNTFAIIFLLLNLSFHSLCLITHWFELVNMERNVVAFGTWGLWIGWSVGVTVFPTKMPSPSPNYVTTLLFWAFMAERRNAWGIMAWEWLNSLEELDNIWRDRRRRGIIWGEHEAEIEREMRAEEERQRRREEEARRREAGDTTDAAQTDMDDDHFAQNYSFFGTLNEDKSFRAHTNTASFSPTASIPSSSASSTASSPVSSTPTTPPSSGTNTPMELTIQKFGVILRRHRNRFVTSLLTYRVFAYRIWCMLGIGSIWGILYALSTTFDRVRQLTSALEGNGHPDFASILSTTSLLLNPPKPGEDWPDYTLITDFFHPLPLLKIWMMNVVAGRWMLIWYSFWTFQYRAVVWKREGREGIVVWFADDGAWGTELY</sequence>
<accession>A0A261Y2B1</accession>
<organism evidence="7 8">
    <name type="scientific">Bifiguratus adelaidae</name>
    <dbReference type="NCBI Taxonomy" id="1938954"/>
    <lineage>
        <taxon>Eukaryota</taxon>
        <taxon>Fungi</taxon>
        <taxon>Fungi incertae sedis</taxon>
        <taxon>Mucoromycota</taxon>
        <taxon>Mucoromycotina</taxon>
        <taxon>Endogonomycetes</taxon>
        <taxon>Endogonales</taxon>
        <taxon>Endogonales incertae sedis</taxon>
        <taxon>Bifiguratus</taxon>
    </lineage>
</organism>
<evidence type="ECO:0000256" key="1">
    <source>
        <dbReference type="ARBA" id="ARBA00004141"/>
    </source>
</evidence>
<feature type="transmembrane region" description="Helical" evidence="6">
    <location>
        <begin position="311"/>
        <end position="330"/>
    </location>
</feature>
<feature type="region of interest" description="Disordered" evidence="5">
    <location>
        <begin position="675"/>
        <end position="707"/>
    </location>
</feature>
<dbReference type="OrthoDB" id="165382at2759"/>
<dbReference type="GO" id="GO:0016020">
    <property type="term" value="C:membrane"/>
    <property type="evidence" value="ECO:0007669"/>
    <property type="project" value="UniProtKB-SubCell"/>
</dbReference>
<feature type="transmembrane region" description="Helical" evidence="6">
    <location>
        <begin position="795"/>
        <end position="820"/>
    </location>
</feature>
<feature type="compositionally biased region" description="Polar residues" evidence="5">
    <location>
        <begin position="412"/>
        <end position="424"/>
    </location>
</feature>
<feature type="transmembrane region" description="Helical" evidence="6">
    <location>
        <begin position="880"/>
        <end position="900"/>
    </location>
</feature>
<dbReference type="EMBL" id="MVBO01000031">
    <property type="protein sequence ID" value="OZJ04746.1"/>
    <property type="molecule type" value="Genomic_DNA"/>
</dbReference>
<feature type="region of interest" description="Disordered" evidence="5">
    <location>
        <begin position="737"/>
        <end position="772"/>
    </location>
</feature>
<keyword evidence="4 6" id="KW-0472">Membrane</keyword>
<feature type="compositionally biased region" description="Basic and acidic residues" evidence="5">
    <location>
        <begin position="675"/>
        <end position="697"/>
    </location>
</feature>
<feature type="transmembrane region" description="Helical" evidence="6">
    <location>
        <begin position="254"/>
        <end position="273"/>
    </location>
</feature>
<name>A0A261Y2B1_9FUNG</name>
<feature type="transmembrane region" description="Helical" evidence="6">
    <location>
        <begin position="52"/>
        <end position="73"/>
    </location>
</feature>
<evidence type="ECO:0000256" key="6">
    <source>
        <dbReference type="SAM" id="Phobius"/>
    </source>
</evidence>